<evidence type="ECO:0000256" key="1">
    <source>
        <dbReference type="ARBA" id="ARBA00009437"/>
    </source>
</evidence>
<protein>
    <submittedName>
        <fullName evidence="6">LysR family transcriptional regulator</fullName>
    </submittedName>
</protein>
<proteinExistence type="inferred from homology"/>
<dbReference type="Pfam" id="PF03466">
    <property type="entry name" value="LysR_substrate"/>
    <property type="match status" value="1"/>
</dbReference>
<dbReference type="AlphaFoldDB" id="A0A3N2RMT1"/>
<dbReference type="InterPro" id="IPR058163">
    <property type="entry name" value="LysR-type_TF_proteobact-type"/>
</dbReference>
<feature type="domain" description="HTH lysR-type" evidence="5">
    <location>
        <begin position="12"/>
        <end position="61"/>
    </location>
</feature>
<keyword evidence="4" id="KW-0804">Transcription</keyword>
<dbReference type="PROSITE" id="PS50931">
    <property type="entry name" value="HTH_LYSR"/>
    <property type="match status" value="1"/>
</dbReference>
<keyword evidence="2" id="KW-0805">Transcription regulation</keyword>
<dbReference type="CDD" id="cd08474">
    <property type="entry name" value="PBP2_CrgA_like_5"/>
    <property type="match status" value="1"/>
</dbReference>
<dbReference type="EMBL" id="RCTY01000008">
    <property type="protein sequence ID" value="ROU08748.1"/>
    <property type="molecule type" value="Genomic_DNA"/>
</dbReference>
<keyword evidence="3" id="KW-0238">DNA-binding</keyword>
<dbReference type="InterPro" id="IPR005119">
    <property type="entry name" value="LysR_subst-bd"/>
</dbReference>
<dbReference type="PANTHER" id="PTHR30537:SF1">
    <property type="entry name" value="HTH-TYPE TRANSCRIPTIONAL REGULATOR PGRR"/>
    <property type="match status" value="1"/>
</dbReference>
<dbReference type="InterPro" id="IPR036388">
    <property type="entry name" value="WH-like_DNA-bd_sf"/>
</dbReference>
<dbReference type="FunFam" id="1.10.10.10:FF:000001">
    <property type="entry name" value="LysR family transcriptional regulator"/>
    <property type="match status" value="1"/>
</dbReference>
<evidence type="ECO:0000256" key="4">
    <source>
        <dbReference type="ARBA" id="ARBA00023163"/>
    </source>
</evidence>
<accession>A0A3N2RMT1</accession>
<dbReference type="GO" id="GO:0006351">
    <property type="term" value="P:DNA-templated transcription"/>
    <property type="evidence" value="ECO:0007669"/>
    <property type="project" value="TreeGrafter"/>
</dbReference>
<dbReference type="SUPFAM" id="SSF53850">
    <property type="entry name" value="Periplasmic binding protein-like II"/>
    <property type="match status" value="1"/>
</dbReference>
<gene>
    <name evidence="6" type="ORF">D9T17_02870</name>
</gene>
<dbReference type="GO" id="GO:0043565">
    <property type="term" value="F:sequence-specific DNA binding"/>
    <property type="evidence" value="ECO:0007669"/>
    <property type="project" value="TreeGrafter"/>
</dbReference>
<dbReference type="InterPro" id="IPR000847">
    <property type="entry name" value="LysR_HTH_N"/>
</dbReference>
<dbReference type="Gene3D" id="1.10.10.10">
    <property type="entry name" value="Winged helix-like DNA-binding domain superfamily/Winged helix DNA-binding domain"/>
    <property type="match status" value="1"/>
</dbReference>
<evidence type="ECO:0000256" key="3">
    <source>
        <dbReference type="ARBA" id="ARBA00023125"/>
    </source>
</evidence>
<dbReference type="SUPFAM" id="SSF46785">
    <property type="entry name" value="Winged helix' DNA-binding domain"/>
    <property type="match status" value="1"/>
</dbReference>
<dbReference type="Proteomes" id="UP000275910">
    <property type="component" value="Unassembled WGS sequence"/>
</dbReference>
<reference evidence="6 7" key="1">
    <citation type="submission" date="2018-10" db="EMBL/GenBank/DDBJ databases">
        <title>The genome of Lysobacter enzymogenes OH11.</title>
        <authorList>
            <person name="Liu F."/>
            <person name="Zhao Y."/>
            <person name="Qian G."/>
            <person name="Chen Y."/>
            <person name="Xu H."/>
        </authorList>
    </citation>
    <scope>NUCLEOTIDE SEQUENCE [LARGE SCALE GENOMIC DNA]</scope>
    <source>
        <strain evidence="6 7">OH11</strain>
    </source>
</reference>
<evidence type="ECO:0000313" key="7">
    <source>
        <dbReference type="Proteomes" id="UP000275910"/>
    </source>
</evidence>
<dbReference type="PANTHER" id="PTHR30537">
    <property type="entry name" value="HTH-TYPE TRANSCRIPTIONAL REGULATOR"/>
    <property type="match status" value="1"/>
</dbReference>
<dbReference type="Gene3D" id="3.40.190.290">
    <property type="match status" value="1"/>
</dbReference>
<organism evidence="6 7">
    <name type="scientific">Lysobacter enzymogenes</name>
    <dbReference type="NCBI Taxonomy" id="69"/>
    <lineage>
        <taxon>Bacteria</taxon>
        <taxon>Pseudomonadati</taxon>
        <taxon>Pseudomonadota</taxon>
        <taxon>Gammaproteobacteria</taxon>
        <taxon>Lysobacterales</taxon>
        <taxon>Lysobacteraceae</taxon>
        <taxon>Lysobacter</taxon>
    </lineage>
</organism>
<comment type="similarity">
    <text evidence="1">Belongs to the LysR transcriptional regulatory family.</text>
</comment>
<name>A0A3N2RMT1_LYSEN</name>
<dbReference type="PRINTS" id="PR00039">
    <property type="entry name" value="HTHLYSR"/>
</dbReference>
<dbReference type="Pfam" id="PF00126">
    <property type="entry name" value="HTH_1"/>
    <property type="match status" value="1"/>
</dbReference>
<comment type="caution">
    <text evidence="6">The sequence shown here is derived from an EMBL/GenBank/DDBJ whole genome shotgun (WGS) entry which is preliminary data.</text>
</comment>
<sequence>MAAHPLPAVLGFARVAHFGSFTRAAAELEVSPSALSQSVRALETKLGVRLLNRTTRQVALTEHGARFLERIQPGLAQIQAAFDDLDDVRHRPTGRLRINVGRTALRIMIEPKLPAFMALYPELEVELFADDTLADLVGEGFDAGIRLGESLARDMVAVPFGGPQRQVIVGAPAYFERYPRPSAPQDLAGHDCIRLRLPGARRLYPYEFSRDGRDFDVEVQGRLILNEGSHILSAARAGLGLAQVFEPAARADLRAGRLIEVLSQWQPPFPGFHIYYPARKQLPMKLRVFVDFLRAQTWE</sequence>
<evidence type="ECO:0000313" key="6">
    <source>
        <dbReference type="EMBL" id="ROU08748.1"/>
    </source>
</evidence>
<evidence type="ECO:0000259" key="5">
    <source>
        <dbReference type="PROSITE" id="PS50931"/>
    </source>
</evidence>
<evidence type="ECO:0000256" key="2">
    <source>
        <dbReference type="ARBA" id="ARBA00023015"/>
    </source>
</evidence>
<dbReference type="InterPro" id="IPR036390">
    <property type="entry name" value="WH_DNA-bd_sf"/>
</dbReference>
<dbReference type="GO" id="GO:0003700">
    <property type="term" value="F:DNA-binding transcription factor activity"/>
    <property type="evidence" value="ECO:0007669"/>
    <property type="project" value="InterPro"/>
</dbReference>